<name>A0A0T5VRU3_9SPHI</name>
<sequence length="167" mass="18724">MLKSFSWPEFLLASIILSLVWWAGVWLLCYRKRGKTAGPLPHSWEDEVEEFSDEVMGRPAVEQGVQVLEAGQFSFAERGADEGGDHGGADKVSRLGDLADVQQEIREVCGILTAEDGTKEDFFTLFEMIRSKYPRIAESGSLDALNGFIREHVPFALSEQELESLWL</sequence>
<evidence type="ECO:0000313" key="2">
    <source>
        <dbReference type="EMBL" id="KRT15941.1"/>
    </source>
</evidence>
<dbReference type="EMBL" id="LMZQ01000006">
    <property type="protein sequence ID" value="KRT15941.1"/>
    <property type="molecule type" value="Genomic_DNA"/>
</dbReference>
<accession>A0A0T5VRU3</accession>
<keyword evidence="3" id="KW-1185">Reference proteome</keyword>
<dbReference type="Proteomes" id="UP000051950">
    <property type="component" value="Unassembled WGS sequence"/>
</dbReference>
<evidence type="ECO:0000256" key="1">
    <source>
        <dbReference type="SAM" id="Phobius"/>
    </source>
</evidence>
<protein>
    <submittedName>
        <fullName evidence="2">Uncharacterized protein</fullName>
    </submittedName>
</protein>
<keyword evidence="1" id="KW-0812">Transmembrane</keyword>
<evidence type="ECO:0000313" key="3">
    <source>
        <dbReference type="Proteomes" id="UP000051950"/>
    </source>
</evidence>
<keyword evidence="1" id="KW-1133">Transmembrane helix</keyword>
<organism evidence="2 3">
    <name type="scientific">Pedobacter ginsenosidimutans</name>
    <dbReference type="NCBI Taxonomy" id="687842"/>
    <lineage>
        <taxon>Bacteria</taxon>
        <taxon>Pseudomonadati</taxon>
        <taxon>Bacteroidota</taxon>
        <taxon>Sphingobacteriia</taxon>
        <taxon>Sphingobacteriales</taxon>
        <taxon>Sphingobacteriaceae</taxon>
        <taxon>Pedobacter</taxon>
    </lineage>
</organism>
<gene>
    <name evidence="2" type="ORF">ASU31_10545</name>
</gene>
<keyword evidence="1" id="KW-0472">Membrane</keyword>
<feature type="transmembrane region" description="Helical" evidence="1">
    <location>
        <begin position="12"/>
        <end position="30"/>
    </location>
</feature>
<proteinExistence type="predicted"/>
<dbReference type="STRING" id="687842.ASU31_10545"/>
<dbReference type="RefSeq" id="WP_057932291.1">
    <property type="nucleotide sequence ID" value="NZ_LMZQ01000006.1"/>
</dbReference>
<comment type="caution">
    <text evidence="2">The sequence shown here is derived from an EMBL/GenBank/DDBJ whole genome shotgun (WGS) entry which is preliminary data.</text>
</comment>
<reference evidence="2 3" key="1">
    <citation type="submission" date="2015-11" db="EMBL/GenBank/DDBJ databases">
        <title>Sequence of Pedobacter ginsenosidimutans.</title>
        <authorList>
            <person name="Carson E."/>
            <person name="Keyser V."/>
            <person name="Newman J."/>
            <person name="Miller J."/>
        </authorList>
    </citation>
    <scope>NUCLEOTIDE SEQUENCE [LARGE SCALE GENOMIC DNA]</scope>
    <source>
        <strain evidence="2 3">KACC 14530</strain>
    </source>
</reference>
<dbReference type="AlphaFoldDB" id="A0A0T5VRU3"/>
<dbReference type="OrthoDB" id="792964at2"/>